<dbReference type="PANTHER" id="PTHR11439:SF470">
    <property type="entry name" value="CYSTEINE-RICH RLK (RECEPTOR-LIKE PROTEIN KINASE) 8"/>
    <property type="match status" value="1"/>
</dbReference>
<dbReference type="InterPro" id="IPR043502">
    <property type="entry name" value="DNA/RNA_pol_sf"/>
</dbReference>
<dbReference type="SUPFAM" id="SSF56672">
    <property type="entry name" value="DNA/RNA polymerases"/>
    <property type="match status" value="1"/>
</dbReference>
<evidence type="ECO:0000313" key="3">
    <source>
        <dbReference type="EMBL" id="CAL1368567.1"/>
    </source>
</evidence>
<gene>
    <name evidence="3" type="ORF">LTRI10_LOCUS11635</name>
</gene>
<dbReference type="EMBL" id="OZ034815">
    <property type="protein sequence ID" value="CAL1368567.1"/>
    <property type="molecule type" value="Genomic_DNA"/>
</dbReference>
<name>A0AAV2D6H6_9ROSI</name>
<dbReference type="Proteomes" id="UP001497516">
    <property type="component" value="Chromosome 2"/>
</dbReference>
<evidence type="ECO:0000256" key="1">
    <source>
        <dbReference type="SAM" id="MobiDB-lite"/>
    </source>
</evidence>
<feature type="compositionally biased region" description="Pro residues" evidence="1">
    <location>
        <begin position="34"/>
        <end position="43"/>
    </location>
</feature>
<sequence length="508" mass="55891">MFHSSESSSGDFFPANLPPPTFADEVDEEFFPAVDPPNPPSPDLSPDTSTASSPPTTALSTSSIAASPSSHTTTDTSSSSTPAASPSLHTTVNTSPSSRAPNSPLHDTQPAPRRSERFTKGVPPPKFNDYLEYGVDSIAVPTHYRQAKGHPLWEAAMRRELEALHANNTWTLVPRPPSSTSVVGCRWVYTVKTKPDGTVNQYKARLVAQGFTQEYGIDCSETFAPVAKVATVRTLLSVASLRQWPLYQMDVKNSFFHSDLDEVIYMEPPPGYPLASPDQICRLNRSLYGLKQAPRAWFDKFHTTISNLGFQQSRNDPSLFTRTTAAGAVALLLYVDDMAITGSDHDGIQRLKEGLNASFNLKDLGELSYFLGLEVNRDSRGILLCQHKYIPDLMDDHQFIDCRPVSTPMELNLRLGRDSGMLLPDNKVYRSIVGSLIYLSATRPDISYAVQVVSQFMDAPRSDHLAAVHRILRYLQGTCNVGIFFPSTGDLCLQAFSDSDFAGCVDSR</sequence>
<dbReference type="Pfam" id="PF07727">
    <property type="entry name" value="RVT_2"/>
    <property type="match status" value="1"/>
</dbReference>
<organism evidence="3 4">
    <name type="scientific">Linum trigynum</name>
    <dbReference type="NCBI Taxonomy" id="586398"/>
    <lineage>
        <taxon>Eukaryota</taxon>
        <taxon>Viridiplantae</taxon>
        <taxon>Streptophyta</taxon>
        <taxon>Embryophyta</taxon>
        <taxon>Tracheophyta</taxon>
        <taxon>Spermatophyta</taxon>
        <taxon>Magnoliopsida</taxon>
        <taxon>eudicotyledons</taxon>
        <taxon>Gunneridae</taxon>
        <taxon>Pentapetalae</taxon>
        <taxon>rosids</taxon>
        <taxon>fabids</taxon>
        <taxon>Malpighiales</taxon>
        <taxon>Linaceae</taxon>
        <taxon>Linum</taxon>
    </lineage>
</organism>
<feature type="domain" description="Reverse transcriptase Ty1/copia-type" evidence="2">
    <location>
        <begin position="167"/>
        <end position="410"/>
    </location>
</feature>
<accession>A0AAV2D6H6</accession>
<evidence type="ECO:0000313" key="4">
    <source>
        <dbReference type="Proteomes" id="UP001497516"/>
    </source>
</evidence>
<proteinExistence type="predicted"/>
<reference evidence="3 4" key="1">
    <citation type="submission" date="2024-04" db="EMBL/GenBank/DDBJ databases">
        <authorList>
            <person name="Fracassetti M."/>
        </authorList>
    </citation>
    <scope>NUCLEOTIDE SEQUENCE [LARGE SCALE GENOMIC DNA]</scope>
</reference>
<feature type="compositionally biased region" description="Low complexity" evidence="1">
    <location>
        <begin position="44"/>
        <end position="91"/>
    </location>
</feature>
<keyword evidence="4" id="KW-1185">Reference proteome</keyword>
<dbReference type="PANTHER" id="PTHR11439">
    <property type="entry name" value="GAG-POL-RELATED RETROTRANSPOSON"/>
    <property type="match status" value="1"/>
</dbReference>
<dbReference type="AlphaFoldDB" id="A0AAV2D6H6"/>
<dbReference type="InterPro" id="IPR013103">
    <property type="entry name" value="RVT_2"/>
</dbReference>
<feature type="compositionally biased region" description="Polar residues" evidence="1">
    <location>
        <begin position="92"/>
        <end position="101"/>
    </location>
</feature>
<feature type="compositionally biased region" description="Polar residues" evidence="1">
    <location>
        <begin position="1"/>
        <end position="10"/>
    </location>
</feature>
<evidence type="ECO:0000259" key="2">
    <source>
        <dbReference type="Pfam" id="PF07727"/>
    </source>
</evidence>
<feature type="region of interest" description="Disordered" evidence="1">
    <location>
        <begin position="1"/>
        <end position="125"/>
    </location>
</feature>
<protein>
    <recommendedName>
        <fullName evidence="2">Reverse transcriptase Ty1/copia-type domain-containing protein</fullName>
    </recommendedName>
</protein>